<reference evidence="2 3" key="1">
    <citation type="submission" date="2014-07" db="EMBL/GenBank/DDBJ databases">
        <title>Draft genome sequence of Thalassospira profundimaris S25-3-2.</title>
        <authorList>
            <person name="Lai Q."/>
            <person name="Shao Z."/>
        </authorList>
    </citation>
    <scope>NUCLEOTIDE SEQUENCE [LARGE SCALE GENOMIC DNA]</scope>
    <source>
        <strain evidence="2 3">S25-3-2</strain>
    </source>
</reference>
<sequence>MARRSTPAKKKKTAPRGKTKTGKKPPKKPGGFKRLMLGAAMVAGAVSAIIAAASMLELDRAAHKAVNDLAKSSPAPDTSDRTDQPKQSDMDFSKGYDAPNRPGYMVERVPEGENPQNDTETIPEPRVNPAPKVAPLPSPEKGFGAGTELAWQKFATHVPDTGNAPVIAIIIDDAGIDKPRTERAAELPAPITLSFLPYATHLPEQVATARKRGHEIMLHMPMEPTSRVVDPGPHALLTSYDKVAILNEMSWMLDRFTGYVGVNNHMGSKFTADPERMAVVMQVMKARGLMFLDSRTSAKSVGYQEAQKFDVPAIERDVFLDDADDAAKISQMLDRVESVASKRGYAVAIGHPRDLTLEALNKWIPKMQAAGFVFVPATDIIRRNGVKVTG</sequence>
<evidence type="ECO:0000256" key="1">
    <source>
        <dbReference type="SAM" id="MobiDB-lite"/>
    </source>
</evidence>
<name>A0A367XFT9_9PROT</name>
<dbReference type="OrthoDB" id="9784811at2"/>
<organism evidence="2 3">
    <name type="scientific">Thalassospira profundimaris</name>
    <dbReference type="NCBI Taxonomy" id="502049"/>
    <lineage>
        <taxon>Bacteria</taxon>
        <taxon>Pseudomonadati</taxon>
        <taxon>Pseudomonadota</taxon>
        <taxon>Alphaproteobacteria</taxon>
        <taxon>Rhodospirillales</taxon>
        <taxon>Thalassospiraceae</taxon>
        <taxon>Thalassospira</taxon>
    </lineage>
</organism>
<dbReference type="RefSeq" id="WP_114087419.1">
    <property type="nucleotide sequence ID" value="NZ_JPWH01000003.1"/>
</dbReference>
<feature type="compositionally biased region" description="Basic residues" evidence="1">
    <location>
        <begin position="1"/>
        <end position="31"/>
    </location>
</feature>
<dbReference type="InterPro" id="IPR011330">
    <property type="entry name" value="Glyco_hydro/deAcase_b/a-brl"/>
</dbReference>
<evidence type="ECO:0008006" key="4">
    <source>
        <dbReference type="Google" id="ProtNLM"/>
    </source>
</evidence>
<dbReference type="GO" id="GO:0005975">
    <property type="term" value="P:carbohydrate metabolic process"/>
    <property type="evidence" value="ECO:0007669"/>
    <property type="project" value="InterPro"/>
</dbReference>
<feature type="compositionally biased region" description="Basic and acidic residues" evidence="1">
    <location>
        <begin position="78"/>
        <end position="94"/>
    </location>
</feature>
<dbReference type="Proteomes" id="UP000252517">
    <property type="component" value="Unassembled WGS sequence"/>
</dbReference>
<dbReference type="CDD" id="cd10936">
    <property type="entry name" value="CE4_DAC2"/>
    <property type="match status" value="1"/>
</dbReference>
<gene>
    <name evidence="2" type="ORF">TH25_05760</name>
</gene>
<comment type="caution">
    <text evidence="2">The sequence shown here is derived from an EMBL/GenBank/DDBJ whole genome shotgun (WGS) entry which is preliminary data.</text>
</comment>
<dbReference type="EMBL" id="JPWH01000003">
    <property type="protein sequence ID" value="RCK52544.1"/>
    <property type="molecule type" value="Genomic_DNA"/>
</dbReference>
<dbReference type="PANTHER" id="PTHR30105:SF2">
    <property type="entry name" value="DIVERGENT POLYSACCHARIDE DEACETYLASE SUPERFAMILY"/>
    <property type="match status" value="1"/>
</dbReference>
<dbReference type="SUPFAM" id="SSF88713">
    <property type="entry name" value="Glycoside hydrolase/deacetylase"/>
    <property type="match status" value="1"/>
</dbReference>
<proteinExistence type="predicted"/>
<accession>A0A367XFT9</accession>
<feature type="region of interest" description="Disordered" evidence="1">
    <location>
        <begin position="67"/>
        <end position="130"/>
    </location>
</feature>
<feature type="region of interest" description="Disordered" evidence="1">
    <location>
        <begin position="1"/>
        <end position="32"/>
    </location>
</feature>
<evidence type="ECO:0000313" key="3">
    <source>
        <dbReference type="Proteomes" id="UP000252517"/>
    </source>
</evidence>
<dbReference type="PANTHER" id="PTHR30105">
    <property type="entry name" value="UNCHARACTERIZED YIBQ-RELATED"/>
    <property type="match status" value="1"/>
</dbReference>
<protein>
    <recommendedName>
        <fullName evidence="4">Polysaccharide deacetylase</fullName>
    </recommendedName>
</protein>
<dbReference type="Pfam" id="PF04748">
    <property type="entry name" value="Polysacc_deac_2"/>
    <property type="match status" value="1"/>
</dbReference>
<evidence type="ECO:0000313" key="2">
    <source>
        <dbReference type="EMBL" id="RCK52544.1"/>
    </source>
</evidence>
<dbReference type="Gene3D" id="3.20.20.370">
    <property type="entry name" value="Glycoside hydrolase/deacetylase"/>
    <property type="match status" value="1"/>
</dbReference>
<dbReference type="AlphaFoldDB" id="A0A367XFT9"/>
<dbReference type="InterPro" id="IPR006837">
    <property type="entry name" value="Divergent_DAC"/>
</dbReference>